<evidence type="ECO:0000313" key="4">
    <source>
        <dbReference type="Proteomes" id="UP000189818"/>
    </source>
</evidence>
<accession>A0A1T5GF79</accession>
<dbReference type="GO" id="GO:0008664">
    <property type="term" value="F:RNA 2',3'-cyclic 3'-phosphodiesterase activity"/>
    <property type="evidence" value="ECO:0007669"/>
    <property type="project" value="UniProtKB-EC"/>
</dbReference>
<feature type="active site" description="Proton donor" evidence="2">
    <location>
        <position position="37"/>
    </location>
</feature>
<evidence type="ECO:0000313" key="3">
    <source>
        <dbReference type="EMBL" id="SKC07066.1"/>
    </source>
</evidence>
<comment type="catalytic activity">
    <reaction evidence="2">
        <text>a 3'-end 2',3'-cyclophospho-ribonucleotide-RNA + H2O = a 3'-end 2'-phospho-ribonucleotide-RNA + H(+)</text>
        <dbReference type="Rhea" id="RHEA:11828"/>
        <dbReference type="Rhea" id="RHEA-COMP:10464"/>
        <dbReference type="Rhea" id="RHEA-COMP:17353"/>
        <dbReference type="ChEBI" id="CHEBI:15377"/>
        <dbReference type="ChEBI" id="CHEBI:15378"/>
        <dbReference type="ChEBI" id="CHEBI:83064"/>
        <dbReference type="ChEBI" id="CHEBI:173113"/>
        <dbReference type="EC" id="3.1.4.58"/>
    </reaction>
</comment>
<comment type="function">
    <text evidence="2">Hydrolyzes RNA 2',3'-cyclic phosphodiester to an RNA 2'-phosphomonoester.</text>
</comment>
<dbReference type="InterPro" id="IPR009097">
    <property type="entry name" value="Cyclic_Pdiesterase"/>
</dbReference>
<dbReference type="OrthoDB" id="9793819at2"/>
<gene>
    <name evidence="3" type="ORF">SAMN06295920_11443</name>
</gene>
<dbReference type="EMBL" id="FUYM01000014">
    <property type="protein sequence ID" value="SKC07066.1"/>
    <property type="molecule type" value="Genomic_DNA"/>
</dbReference>
<name>A0A1T5GF79_9SPHN</name>
<keyword evidence="1 2" id="KW-0378">Hydrolase</keyword>
<organism evidence="3 4">
    <name type="scientific">Rhizorhabdus histidinilytica</name>
    <dbReference type="NCBI Taxonomy" id="439228"/>
    <lineage>
        <taxon>Bacteria</taxon>
        <taxon>Pseudomonadati</taxon>
        <taxon>Pseudomonadota</taxon>
        <taxon>Alphaproteobacteria</taxon>
        <taxon>Sphingomonadales</taxon>
        <taxon>Sphingomonadaceae</taxon>
        <taxon>Rhizorhabdus</taxon>
    </lineage>
</organism>
<dbReference type="Gene3D" id="3.90.1140.10">
    <property type="entry name" value="Cyclic phosphodiesterase"/>
    <property type="match status" value="1"/>
</dbReference>
<feature type="short sequence motif" description="HXTX 1" evidence="2">
    <location>
        <begin position="37"/>
        <end position="40"/>
    </location>
</feature>
<dbReference type="Proteomes" id="UP000189818">
    <property type="component" value="Unassembled WGS sequence"/>
</dbReference>
<dbReference type="NCBIfam" id="TIGR02258">
    <property type="entry name" value="2_5_ligase"/>
    <property type="match status" value="1"/>
</dbReference>
<dbReference type="GO" id="GO:0016874">
    <property type="term" value="F:ligase activity"/>
    <property type="evidence" value="ECO:0007669"/>
    <property type="project" value="UniProtKB-KW"/>
</dbReference>
<evidence type="ECO:0000256" key="1">
    <source>
        <dbReference type="ARBA" id="ARBA00022801"/>
    </source>
</evidence>
<protein>
    <recommendedName>
        <fullName evidence="2">RNA 2',3'-cyclic phosphodiesterase</fullName>
        <shortName evidence="2">RNA 2',3'-CPDase</shortName>
        <ecNumber evidence="2">3.1.4.58</ecNumber>
    </recommendedName>
</protein>
<sequence>MHRLFIALRPPLPMREALLAAMGDIPGARWQDDAQLHLTLRFVGEVDRHVAEDVAAALGAVSHPAFTLRLDGVGCFDRRGRIDNIWAGVTPHPPVKSLHGAVTAALVRAGIPPEERAFVPHITLARFARGQAPSGRLPMDSLWPDPVEGQFDHFLLYESHLGASGASYSAIARYRLG</sequence>
<feature type="short sequence motif" description="HXTX 2" evidence="2">
    <location>
        <begin position="121"/>
        <end position="124"/>
    </location>
</feature>
<keyword evidence="3" id="KW-0436">Ligase</keyword>
<evidence type="ECO:0000256" key="2">
    <source>
        <dbReference type="HAMAP-Rule" id="MF_01940"/>
    </source>
</evidence>
<dbReference type="HAMAP" id="MF_01940">
    <property type="entry name" value="RNA_CPDase"/>
    <property type="match status" value="1"/>
</dbReference>
<proteinExistence type="inferred from homology"/>
<dbReference type="SUPFAM" id="SSF55144">
    <property type="entry name" value="LigT-like"/>
    <property type="match status" value="1"/>
</dbReference>
<dbReference type="GO" id="GO:0004113">
    <property type="term" value="F:2',3'-cyclic-nucleotide 3'-phosphodiesterase activity"/>
    <property type="evidence" value="ECO:0007669"/>
    <property type="project" value="InterPro"/>
</dbReference>
<dbReference type="Pfam" id="PF13563">
    <property type="entry name" value="2_5_RNA_ligase2"/>
    <property type="match status" value="1"/>
</dbReference>
<dbReference type="PANTHER" id="PTHR35561:SF1">
    <property type="entry name" value="RNA 2',3'-CYCLIC PHOSPHODIESTERASE"/>
    <property type="match status" value="1"/>
</dbReference>
<dbReference type="RefSeq" id="WP_079650541.1">
    <property type="nucleotide sequence ID" value="NZ_FUYM01000014.1"/>
</dbReference>
<reference evidence="4" key="1">
    <citation type="submission" date="2017-02" db="EMBL/GenBank/DDBJ databases">
        <authorList>
            <person name="Varghese N."/>
            <person name="Submissions S."/>
        </authorList>
    </citation>
    <scope>NUCLEOTIDE SEQUENCE [LARGE SCALE GENOMIC DNA]</scope>
    <source>
        <strain evidence="4">UM2</strain>
    </source>
</reference>
<comment type="similarity">
    <text evidence="2">Belongs to the 2H phosphoesterase superfamily. ThpR family.</text>
</comment>
<dbReference type="AlphaFoldDB" id="A0A1T5GF79"/>
<feature type="active site" description="Proton acceptor" evidence="2">
    <location>
        <position position="121"/>
    </location>
</feature>
<dbReference type="InterPro" id="IPR004175">
    <property type="entry name" value="RNA_CPDase"/>
</dbReference>
<keyword evidence="4" id="KW-1185">Reference proteome</keyword>
<dbReference type="STRING" id="439228.SAMN06295920_11443"/>
<dbReference type="EC" id="3.1.4.58" evidence="2"/>
<dbReference type="PANTHER" id="PTHR35561">
    <property type="entry name" value="RNA 2',3'-CYCLIC PHOSPHODIESTERASE"/>
    <property type="match status" value="1"/>
</dbReference>